<dbReference type="PRINTS" id="PR00069">
    <property type="entry name" value="ALDKETRDTASE"/>
</dbReference>
<dbReference type="PROSITE" id="PS00062">
    <property type="entry name" value="ALDOKETO_REDUCTASE_2"/>
    <property type="match status" value="1"/>
</dbReference>
<reference evidence="8 9" key="2">
    <citation type="journal article" date="2016" name="J. Biotechnol.">
        <title>Complete genome sequence of Arthrobacter alpinus ERGS4:06, a yellow pigmented bacterium tolerant to cold and radiations isolated from Sikkim Himalaya.</title>
        <authorList>
            <person name="Kumar R."/>
            <person name="Singh D."/>
            <person name="Swarnkar M.K."/>
            <person name="Singh A.K."/>
            <person name="Kumar S."/>
        </authorList>
    </citation>
    <scope>NUCLEOTIDE SEQUENCE [LARGE SCALE GENOMIC DNA]</scope>
    <source>
        <strain evidence="8 9">ERGS4:06</strain>
    </source>
</reference>
<protein>
    <recommendedName>
        <fullName evidence="7">NADP-dependent oxidoreductase domain-containing protein</fullName>
    </recommendedName>
</protein>
<dbReference type="AlphaFoldDB" id="A0A0S2M4M1"/>
<dbReference type="Proteomes" id="UP000059574">
    <property type="component" value="Chromosome"/>
</dbReference>
<evidence type="ECO:0000256" key="5">
    <source>
        <dbReference type="PIRSR" id="PIRSR000097-2"/>
    </source>
</evidence>
<name>A0A0S2M4M1_9MICC</name>
<evidence type="ECO:0000256" key="2">
    <source>
        <dbReference type="ARBA" id="ARBA00022857"/>
    </source>
</evidence>
<dbReference type="OrthoDB" id="9804790at2"/>
<evidence type="ECO:0000256" key="1">
    <source>
        <dbReference type="ARBA" id="ARBA00007905"/>
    </source>
</evidence>
<dbReference type="PROSITE" id="PS00063">
    <property type="entry name" value="ALDOKETO_REDUCTASE_3"/>
    <property type="match status" value="1"/>
</dbReference>
<feature type="active site" description="Proton donor" evidence="4">
    <location>
        <position position="52"/>
    </location>
</feature>
<evidence type="ECO:0000256" key="6">
    <source>
        <dbReference type="PIRSR" id="PIRSR000097-3"/>
    </source>
</evidence>
<dbReference type="Gene3D" id="3.20.20.100">
    <property type="entry name" value="NADP-dependent oxidoreductase domain"/>
    <property type="match status" value="1"/>
</dbReference>
<dbReference type="PANTHER" id="PTHR43827:SF3">
    <property type="entry name" value="NADP-DEPENDENT OXIDOREDUCTASE DOMAIN-CONTAINING PROTEIN"/>
    <property type="match status" value="1"/>
</dbReference>
<keyword evidence="3" id="KW-0560">Oxidoreductase</keyword>
<sequence>MMTSIPTITLNNGVAMPQIGFGVFQVPNDETQNAVTAALDAGYRSIDTAAVYGNEEGVGRALAAAKLPRAELFITSKVWISDLGYEATLAAYDASLAKLGLEYLDLYLIHWPAPATDAYLESWKALEELLAAGRVRAIGVSNFLPEHLEKVIALGGTVPAVNQVEIHPALQQRSITDFDAANGIATEAWSPLAQGAVLSDPAVLAIAEAHGKTPAQVVLRWHVEQGRVIIPKSVTPARIVENLNILDFELTDADRASIDALERDGRTGPNPADFNG</sequence>
<accession>A0A0S2M4M1</accession>
<proteinExistence type="inferred from homology"/>
<dbReference type="PIRSF" id="PIRSF000097">
    <property type="entry name" value="AKR"/>
    <property type="match status" value="1"/>
</dbReference>
<dbReference type="PANTHER" id="PTHR43827">
    <property type="entry name" value="2,5-DIKETO-D-GLUCONIC ACID REDUCTASE"/>
    <property type="match status" value="1"/>
</dbReference>
<evidence type="ECO:0000256" key="4">
    <source>
        <dbReference type="PIRSR" id="PIRSR000097-1"/>
    </source>
</evidence>
<dbReference type="PROSITE" id="PS00798">
    <property type="entry name" value="ALDOKETO_REDUCTASE_1"/>
    <property type="match status" value="1"/>
</dbReference>
<reference evidence="9" key="1">
    <citation type="submission" date="2015-11" db="EMBL/GenBank/DDBJ databases">
        <authorList>
            <person name="Kumar R."/>
            <person name="Singh D."/>
            <person name="Swarnkar M.K."/>
            <person name="Singh A.K."/>
            <person name="Kumar S."/>
        </authorList>
    </citation>
    <scope>NUCLEOTIDE SEQUENCE [LARGE SCALE GENOMIC DNA]</scope>
    <source>
        <strain evidence="9">ERGS4:06</strain>
    </source>
</reference>
<dbReference type="SUPFAM" id="SSF51430">
    <property type="entry name" value="NAD(P)-linked oxidoreductase"/>
    <property type="match status" value="1"/>
</dbReference>
<dbReference type="InterPro" id="IPR018170">
    <property type="entry name" value="Aldo/ket_reductase_CS"/>
</dbReference>
<gene>
    <name evidence="8" type="ORF">AS189_17745</name>
</gene>
<dbReference type="InterPro" id="IPR036812">
    <property type="entry name" value="NAD(P)_OxRdtase_dom_sf"/>
</dbReference>
<keyword evidence="2" id="KW-0521">NADP</keyword>
<dbReference type="InterPro" id="IPR020471">
    <property type="entry name" value="AKR"/>
</dbReference>
<evidence type="ECO:0000256" key="3">
    <source>
        <dbReference type="ARBA" id="ARBA00023002"/>
    </source>
</evidence>
<evidence type="ECO:0000313" key="9">
    <source>
        <dbReference type="Proteomes" id="UP000059574"/>
    </source>
</evidence>
<comment type="similarity">
    <text evidence="1">Belongs to the aldo/keto reductase family.</text>
</comment>
<dbReference type="GO" id="GO:0016616">
    <property type="term" value="F:oxidoreductase activity, acting on the CH-OH group of donors, NAD or NADP as acceptor"/>
    <property type="evidence" value="ECO:0007669"/>
    <property type="project" value="UniProtKB-ARBA"/>
</dbReference>
<dbReference type="InterPro" id="IPR023210">
    <property type="entry name" value="NADP_OxRdtase_dom"/>
</dbReference>
<dbReference type="Pfam" id="PF00248">
    <property type="entry name" value="Aldo_ket_red"/>
    <property type="match status" value="1"/>
</dbReference>
<feature type="domain" description="NADP-dependent oxidoreductase" evidence="7">
    <location>
        <begin position="21"/>
        <end position="262"/>
    </location>
</feature>
<feature type="site" description="Lowers pKa of active site Tyr" evidence="6">
    <location>
        <position position="77"/>
    </location>
</feature>
<evidence type="ECO:0000313" key="8">
    <source>
        <dbReference type="EMBL" id="ALO68665.1"/>
    </source>
</evidence>
<dbReference type="EMBL" id="CP013200">
    <property type="protein sequence ID" value="ALO68665.1"/>
    <property type="molecule type" value="Genomic_DNA"/>
</dbReference>
<dbReference type="FunFam" id="3.20.20.100:FF:000015">
    <property type="entry name" value="Oxidoreductase, aldo/keto reductase family"/>
    <property type="match status" value="1"/>
</dbReference>
<organism evidence="8 9">
    <name type="scientific">Arthrobacter alpinus</name>
    <dbReference type="NCBI Taxonomy" id="656366"/>
    <lineage>
        <taxon>Bacteria</taxon>
        <taxon>Bacillati</taxon>
        <taxon>Actinomycetota</taxon>
        <taxon>Actinomycetes</taxon>
        <taxon>Micrococcales</taxon>
        <taxon>Micrococcaceae</taxon>
        <taxon>Arthrobacter</taxon>
    </lineage>
</organism>
<evidence type="ECO:0000259" key="7">
    <source>
        <dbReference type="Pfam" id="PF00248"/>
    </source>
</evidence>
<feature type="binding site" evidence="5">
    <location>
        <position position="110"/>
    </location>
    <ligand>
        <name>substrate</name>
    </ligand>
</feature>